<protein>
    <submittedName>
        <fullName evidence="1">Uncharacterized protein</fullName>
    </submittedName>
</protein>
<dbReference type="AlphaFoldDB" id="A0A9P6EII2"/>
<evidence type="ECO:0000313" key="1">
    <source>
        <dbReference type="EMBL" id="KAF9530306.1"/>
    </source>
</evidence>
<reference evidence="1" key="1">
    <citation type="submission" date="2020-11" db="EMBL/GenBank/DDBJ databases">
        <authorList>
            <consortium name="DOE Joint Genome Institute"/>
            <person name="Ahrendt S."/>
            <person name="Riley R."/>
            <person name="Andreopoulos W."/>
            <person name="Labutti K."/>
            <person name="Pangilinan J."/>
            <person name="Ruiz-Duenas F.J."/>
            <person name="Barrasa J.M."/>
            <person name="Sanchez-Garcia M."/>
            <person name="Camarero S."/>
            <person name="Miyauchi S."/>
            <person name="Serrano A."/>
            <person name="Linde D."/>
            <person name="Babiker R."/>
            <person name="Drula E."/>
            <person name="Ayuso-Fernandez I."/>
            <person name="Pacheco R."/>
            <person name="Padilla G."/>
            <person name="Ferreira P."/>
            <person name="Barriuso J."/>
            <person name="Kellner H."/>
            <person name="Castanera R."/>
            <person name="Alfaro M."/>
            <person name="Ramirez L."/>
            <person name="Pisabarro A.G."/>
            <person name="Kuo A."/>
            <person name="Tritt A."/>
            <person name="Lipzen A."/>
            <person name="He G."/>
            <person name="Yan M."/>
            <person name="Ng V."/>
            <person name="Cullen D."/>
            <person name="Martin F."/>
            <person name="Rosso M.-N."/>
            <person name="Henrissat B."/>
            <person name="Hibbett D."/>
            <person name="Martinez A.T."/>
            <person name="Grigoriev I.V."/>
        </authorList>
    </citation>
    <scope>NUCLEOTIDE SEQUENCE</scope>
    <source>
        <strain evidence="1">CBS 506.95</strain>
    </source>
</reference>
<keyword evidence="2" id="KW-1185">Reference proteome</keyword>
<organism evidence="1 2">
    <name type="scientific">Crepidotus variabilis</name>
    <dbReference type="NCBI Taxonomy" id="179855"/>
    <lineage>
        <taxon>Eukaryota</taxon>
        <taxon>Fungi</taxon>
        <taxon>Dikarya</taxon>
        <taxon>Basidiomycota</taxon>
        <taxon>Agaricomycotina</taxon>
        <taxon>Agaricomycetes</taxon>
        <taxon>Agaricomycetidae</taxon>
        <taxon>Agaricales</taxon>
        <taxon>Agaricineae</taxon>
        <taxon>Crepidotaceae</taxon>
        <taxon>Crepidotus</taxon>
    </lineage>
</organism>
<sequence>MSSLFRCLCQELIDEIVDRVTDRESLQSCALTCHAFLPRAQARLFRVLQFKLKYWAKDETCRTREVQRLHEILTKNPSLRKHPRQLRLCSGNSDIKWMTTNQHFFEVIGWLENVDKVEMQGRVDRWAGVRDLQTYQAFLDHVWKPLIQPRLRTLNHIGTLEAPLELVTNCPRLTTLAVGGSNFFLPGHADDIGAPLSLTTFSCKWLPKDLPSLFFQEDKIGNRFLDLSNLSSLKFSFGKPSQADEGHKFLNNHLLPEVCNSLKSLELLDVFPIFEPFFDIASTRLLNSLQFEIKPPWLYDHSKPHLDHMARIAATLDALPQGGSLRRLGVGLCRYSNTCLIDSNNIHWIKRLDWATLEAAIMRWQQTVCDSIEVEIDFGDLQRLGGDALSDSAMLEYLADMENFKENNFPELCRNPFVKFKHSYDLGDRGTLAV</sequence>
<proteinExistence type="predicted"/>
<dbReference type="EMBL" id="MU157841">
    <property type="protein sequence ID" value="KAF9530306.1"/>
    <property type="molecule type" value="Genomic_DNA"/>
</dbReference>
<evidence type="ECO:0000313" key="2">
    <source>
        <dbReference type="Proteomes" id="UP000807306"/>
    </source>
</evidence>
<dbReference type="Proteomes" id="UP000807306">
    <property type="component" value="Unassembled WGS sequence"/>
</dbReference>
<dbReference type="OrthoDB" id="3070770at2759"/>
<accession>A0A9P6EII2</accession>
<name>A0A9P6EII2_9AGAR</name>
<comment type="caution">
    <text evidence="1">The sequence shown here is derived from an EMBL/GenBank/DDBJ whole genome shotgun (WGS) entry which is preliminary data.</text>
</comment>
<gene>
    <name evidence="1" type="ORF">CPB83DRAFT_851361</name>
</gene>